<dbReference type="EMBL" id="RXNR01000051">
    <property type="protein sequence ID" value="RTQ90311.1"/>
    <property type="molecule type" value="Genomic_DNA"/>
</dbReference>
<sequence>MGKINYGGIAVFVFSLTGFIFSMMFQSMAYWGADGTLTMEWYWVGAILSYFCSIIAIVLMSFRRKNLSTGEKILHLISTIIIILSLLWTTFIIIAWQSGF</sequence>
<feature type="transmembrane region" description="Helical" evidence="1">
    <location>
        <begin position="41"/>
        <end position="62"/>
    </location>
</feature>
<evidence type="ECO:0000313" key="3">
    <source>
        <dbReference type="Proteomes" id="UP000276349"/>
    </source>
</evidence>
<gene>
    <name evidence="2" type="ORF">EKG35_15205</name>
</gene>
<dbReference type="AlphaFoldDB" id="A0A431UKK6"/>
<keyword evidence="1" id="KW-0812">Transmembrane</keyword>
<protein>
    <submittedName>
        <fullName evidence="2">Uncharacterized protein</fullName>
    </submittedName>
</protein>
<accession>A0A431UKK6</accession>
<name>A0A431UKK6_9BACI</name>
<keyword evidence="1" id="KW-0472">Membrane</keyword>
<dbReference type="OrthoDB" id="2939096at2"/>
<keyword evidence="3" id="KW-1185">Reference proteome</keyword>
<proteinExistence type="predicted"/>
<feature type="transmembrane region" description="Helical" evidence="1">
    <location>
        <begin position="7"/>
        <end position="29"/>
    </location>
</feature>
<keyword evidence="1" id="KW-1133">Transmembrane helix</keyword>
<feature type="transmembrane region" description="Helical" evidence="1">
    <location>
        <begin position="74"/>
        <end position="96"/>
    </location>
</feature>
<comment type="caution">
    <text evidence="2">The sequence shown here is derived from an EMBL/GenBank/DDBJ whole genome shotgun (WGS) entry which is preliminary data.</text>
</comment>
<dbReference type="Proteomes" id="UP000276349">
    <property type="component" value="Unassembled WGS sequence"/>
</dbReference>
<evidence type="ECO:0000313" key="2">
    <source>
        <dbReference type="EMBL" id="RTQ90311.1"/>
    </source>
</evidence>
<organism evidence="2 3">
    <name type="scientific">Lysinibacillus telephonicus</name>
    <dbReference type="NCBI Taxonomy" id="1714840"/>
    <lineage>
        <taxon>Bacteria</taxon>
        <taxon>Bacillati</taxon>
        <taxon>Bacillota</taxon>
        <taxon>Bacilli</taxon>
        <taxon>Bacillales</taxon>
        <taxon>Bacillaceae</taxon>
        <taxon>Lysinibacillus</taxon>
    </lineage>
</organism>
<reference evidence="2 3" key="1">
    <citation type="submission" date="2018-12" db="EMBL/GenBank/DDBJ databases">
        <authorList>
            <person name="Yu L."/>
        </authorList>
    </citation>
    <scope>NUCLEOTIDE SEQUENCE [LARGE SCALE GENOMIC DNA]</scope>
    <source>
        <strain evidence="2 3">S5H2222</strain>
    </source>
</reference>
<dbReference type="RefSeq" id="WP_126295396.1">
    <property type="nucleotide sequence ID" value="NZ_CP155468.1"/>
</dbReference>
<evidence type="ECO:0000256" key="1">
    <source>
        <dbReference type="SAM" id="Phobius"/>
    </source>
</evidence>